<evidence type="ECO:0000313" key="2">
    <source>
        <dbReference type="EMBL" id="KJA25557.1"/>
    </source>
</evidence>
<reference evidence="3" key="1">
    <citation type="submission" date="2014-04" db="EMBL/GenBank/DDBJ databases">
        <title>Evolutionary Origins and Diversification of the Mycorrhizal Mutualists.</title>
        <authorList>
            <consortium name="DOE Joint Genome Institute"/>
            <consortium name="Mycorrhizal Genomics Consortium"/>
            <person name="Kohler A."/>
            <person name="Kuo A."/>
            <person name="Nagy L.G."/>
            <person name="Floudas D."/>
            <person name="Copeland A."/>
            <person name="Barry K.W."/>
            <person name="Cichocki N."/>
            <person name="Veneault-Fourrey C."/>
            <person name="LaButti K."/>
            <person name="Lindquist E.A."/>
            <person name="Lipzen A."/>
            <person name="Lundell T."/>
            <person name="Morin E."/>
            <person name="Murat C."/>
            <person name="Riley R."/>
            <person name="Ohm R."/>
            <person name="Sun H."/>
            <person name="Tunlid A."/>
            <person name="Henrissat B."/>
            <person name="Grigoriev I.V."/>
            <person name="Hibbett D.S."/>
            <person name="Martin F."/>
        </authorList>
    </citation>
    <scope>NUCLEOTIDE SEQUENCE [LARGE SCALE GENOMIC DNA]</scope>
    <source>
        <strain evidence="3">FD-334 SS-4</strain>
    </source>
</reference>
<proteinExistence type="predicted"/>
<protein>
    <submittedName>
        <fullName evidence="2">Uncharacterized protein</fullName>
    </submittedName>
</protein>
<keyword evidence="3" id="KW-1185">Reference proteome</keyword>
<feature type="region of interest" description="Disordered" evidence="1">
    <location>
        <begin position="241"/>
        <end position="279"/>
    </location>
</feature>
<name>A0A0D2LDR1_HYPSF</name>
<dbReference type="Proteomes" id="UP000054270">
    <property type="component" value="Unassembled WGS sequence"/>
</dbReference>
<evidence type="ECO:0000256" key="1">
    <source>
        <dbReference type="SAM" id="MobiDB-lite"/>
    </source>
</evidence>
<evidence type="ECO:0000313" key="3">
    <source>
        <dbReference type="Proteomes" id="UP000054270"/>
    </source>
</evidence>
<dbReference type="AlphaFoldDB" id="A0A0D2LDR1"/>
<accession>A0A0D2LDR1</accession>
<organism evidence="2 3">
    <name type="scientific">Hypholoma sublateritium (strain FD-334 SS-4)</name>
    <dbReference type="NCBI Taxonomy" id="945553"/>
    <lineage>
        <taxon>Eukaryota</taxon>
        <taxon>Fungi</taxon>
        <taxon>Dikarya</taxon>
        <taxon>Basidiomycota</taxon>
        <taxon>Agaricomycotina</taxon>
        <taxon>Agaricomycetes</taxon>
        <taxon>Agaricomycetidae</taxon>
        <taxon>Agaricales</taxon>
        <taxon>Agaricineae</taxon>
        <taxon>Strophariaceae</taxon>
        <taxon>Hypholoma</taxon>
    </lineage>
</organism>
<gene>
    <name evidence="2" type="ORF">HYPSUDRAFT_37556</name>
</gene>
<dbReference type="EMBL" id="KN817531">
    <property type="protein sequence ID" value="KJA25557.1"/>
    <property type="molecule type" value="Genomic_DNA"/>
</dbReference>
<feature type="compositionally biased region" description="Polar residues" evidence="1">
    <location>
        <begin position="118"/>
        <end position="128"/>
    </location>
</feature>
<feature type="compositionally biased region" description="Polar residues" evidence="1">
    <location>
        <begin position="243"/>
        <end position="270"/>
    </location>
</feature>
<sequence length="321" mass="34759">MSLNPNSEPEGSGKYSYPRKVIELGKSHISTSTFKKVVETELDPDVKEKGLQGVDSSKDQVNDLAKALRPGTYFRDKPPIATTSNIRGLHIDIAERRDDYQSESNLAKVRSEALLKAQNRQQSNYASHQQPVSPPPQRPVDQHIIDYKNTRFSSDVVNPAVTPTLVQTAVERPPSEAISLTQIPRAPSIDQEPAAPSLPFPPRAFKRPAFGAQMTGIKDVSAISGQKQDVMDSKITKAHEHTVASTGSTTPTASLDAGAQSSASTPTGQVSRKGKHRRGNIAQVADNAGTEQLATGTFGQPQDFRKAGIKLGENFVVEKDE</sequence>
<feature type="region of interest" description="Disordered" evidence="1">
    <location>
        <begin position="112"/>
        <end position="141"/>
    </location>
</feature>